<dbReference type="SUPFAM" id="SSF53850">
    <property type="entry name" value="Periplasmic binding protein-like II"/>
    <property type="match status" value="1"/>
</dbReference>
<feature type="domain" description="Tyrosine-protein kinase ephrin type A/B receptor-like" evidence="4">
    <location>
        <begin position="481"/>
        <end position="529"/>
    </location>
</feature>
<dbReference type="SMART" id="SM01411">
    <property type="entry name" value="Ephrin_rec_like"/>
    <property type="match status" value="2"/>
</dbReference>
<feature type="transmembrane region" description="Helical" evidence="2">
    <location>
        <begin position="682"/>
        <end position="703"/>
    </location>
</feature>
<gene>
    <name evidence="5" type="ORF">SCF082_LOCUS33068</name>
</gene>
<feature type="transmembrane region" description="Helical" evidence="2">
    <location>
        <begin position="882"/>
        <end position="902"/>
    </location>
</feature>
<feature type="transmembrane region" description="Helical" evidence="2">
    <location>
        <begin position="749"/>
        <end position="768"/>
    </location>
</feature>
<feature type="chain" id="PRO_5046768508" description="Tyrosine-protein kinase ephrin type A/B receptor-like domain-containing protein" evidence="3">
    <location>
        <begin position="20"/>
        <end position="1156"/>
    </location>
</feature>
<feature type="compositionally biased region" description="Basic and acidic residues" evidence="1">
    <location>
        <begin position="1098"/>
        <end position="1108"/>
    </location>
</feature>
<dbReference type="Pfam" id="PF07699">
    <property type="entry name" value="Ephrin_rec_like"/>
    <property type="match status" value="1"/>
</dbReference>
<feature type="region of interest" description="Disordered" evidence="1">
    <location>
        <begin position="1089"/>
        <end position="1113"/>
    </location>
</feature>
<evidence type="ECO:0000256" key="1">
    <source>
        <dbReference type="SAM" id="MobiDB-lite"/>
    </source>
</evidence>
<keyword evidence="6" id="KW-1185">Reference proteome</keyword>
<dbReference type="PANTHER" id="PTHR46967:SF2">
    <property type="entry name" value="SUSHI, VON WILLEBRAND FACTOR TYPE A, EGF AND PENTRAXIN DOMAIN-CONTAINING PROTEIN 1-LIKE"/>
    <property type="match status" value="1"/>
</dbReference>
<evidence type="ECO:0000313" key="6">
    <source>
        <dbReference type="Proteomes" id="UP001642464"/>
    </source>
</evidence>
<evidence type="ECO:0000256" key="2">
    <source>
        <dbReference type="SAM" id="Phobius"/>
    </source>
</evidence>
<comment type="caution">
    <text evidence="5">The sequence shown here is derived from an EMBL/GenBank/DDBJ whole genome shotgun (WGS) entry which is preliminary data.</text>
</comment>
<dbReference type="PANTHER" id="PTHR46967">
    <property type="entry name" value="INSULIN-LIKE GROWTH FACTOR BINDING PROTEIN,N-TERMINAL"/>
    <property type="match status" value="1"/>
</dbReference>
<accession>A0ABP0NK00</accession>
<dbReference type="SUPFAM" id="SSF57184">
    <property type="entry name" value="Growth factor receptor domain"/>
    <property type="match status" value="1"/>
</dbReference>
<feature type="transmembrane region" description="Helical" evidence="2">
    <location>
        <begin position="937"/>
        <end position="955"/>
    </location>
</feature>
<evidence type="ECO:0000256" key="3">
    <source>
        <dbReference type="SAM" id="SignalP"/>
    </source>
</evidence>
<keyword evidence="2" id="KW-1133">Transmembrane helix</keyword>
<dbReference type="Gene3D" id="3.40.190.10">
    <property type="entry name" value="Periplasmic binding protein-like II"/>
    <property type="match status" value="1"/>
</dbReference>
<reference evidence="5 6" key="1">
    <citation type="submission" date="2024-02" db="EMBL/GenBank/DDBJ databases">
        <authorList>
            <person name="Chen Y."/>
            <person name="Shah S."/>
            <person name="Dougan E. K."/>
            <person name="Thang M."/>
            <person name="Chan C."/>
        </authorList>
    </citation>
    <scope>NUCLEOTIDE SEQUENCE [LARGE SCALE GENOMIC DNA]</scope>
</reference>
<feature type="transmembrane region" description="Helical" evidence="2">
    <location>
        <begin position="908"/>
        <end position="930"/>
    </location>
</feature>
<dbReference type="InterPro" id="IPR011641">
    <property type="entry name" value="Tyr-kin_ephrin_A/B_rcpt-like"/>
</dbReference>
<dbReference type="InterPro" id="IPR009030">
    <property type="entry name" value="Growth_fac_rcpt_cys_sf"/>
</dbReference>
<dbReference type="Gene3D" id="2.10.50.10">
    <property type="entry name" value="Tumor Necrosis Factor Receptor, subunit A, domain 2"/>
    <property type="match status" value="2"/>
</dbReference>
<feature type="transmembrane region" description="Helical" evidence="2">
    <location>
        <begin position="828"/>
        <end position="853"/>
    </location>
</feature>
<feature type="transmembrane region" description="Helical" evidence="2">
    <location>
        <begin position="649"/>
        <end position="670"/>
    </location>
</feature>
<sequence length="1156" mass="128005">MSTKQRQWVLLACVAVARGSVCFPDALPPEQLKQLKHPNGEEYNVGVWVSDWSAAHVVSQLAITLIKEKLGFNVSEGKGAGTPNAVYALTGCRSPGNLMEPQCDADITYFHINLESWVEDYPQLWMDMQSRYPLMAPKNLGLMGYHGRTSIYIPTPILEAAYYGEGLSLGYYRGYNVTWNDPSNYFDRMSSIAQGRVKPCSKTRLTDSAIMKTYVEITGDLDGVMITGEQYAGNCPDEHFWISPACRAQHDRCIPFFTGGDGWDIEGYLQKSTSWNMPMAIAVAASWTDYQLLPLQFKSLFYWWVPDPTFLELVPEEVMFPPFDRLKWFAGDRRVSSPDIPIDKVVSQDLSMLAPNVEAFIQKFRIEMASVNEIMRETMNSEEGVEAETCKWLRANEKIWKSWLPDETECFPGFGLYDLVEQVYVHDRKEPVGKKCQACPSGTFSSKLVDDVGVTYICVQCPQGYSQPSGASLSCEECHEGKYQDQLGSRTCKPCGLSHYQDARGQASCKACPNDSTTVRIGSVSFLDCGCQKGQIDVSSPEEDLVCHSCPDGLHCPVMSRTQSFLDGVATSASEGVDLGSDFVPALLEGFHCTKTQPLKIFRCGKVEHCPGGAPGTCAGGRVGFACGECMADFRWTGKKCEVCGETRVVWATAIAGILGGLALMPVVLLPGHTTSSKATMIFTITCVFGLLAHNAQSVAVIGNLNVQWPTSWSAMFEYFQILLLDTESTGVVCLSAITSMPRYVASTLFFPCALAWMLLVYGLTRLLPRRFQWTLNKTLNAMGTLTQVGFTTMSQIAMVPWMCYSHPNGESSLFKYPNTLCNSAEHHGMLVAGLLLFAFVLGFLALCTYLAWTIPAKARTGSMVHLESARFLVFRFRLDRWWYGVPLLLKGPAMSIVMVVATDHPRVQNFLLLAVLELFLILGCLAWPWKVPAVNTLDVQGSLCLVLFAVLGFFCSPSRTETESNFADVSAATLLVYMALVVLVAGSLSCLSFLWRLLTGEDQWIQRFMNLGWTPTPAEVVQELKRVSDRVLMTEGGQLQQRVGEMVGGDLQRIMYCIDLIDVDLFHSESQLGLQRIMSSIMRRSSLAEAPESGTKSLHDGDEKVTESLEVSPATTGIKVEVAEERAAPQSDLDSEVQETIFGPFEERALVKEEL</sequence>
<organism evidence="5 6">
    <name type="scientific">Durusdinium trenchii</name>
    <dbReference type="NCBI Taxonomy" id="1381693"/>
    <lineage>
        <taxon>Eukaryota</taxon>
        <taxon>Sar</taxon>
        <taxon>Alveolata</taxon>
        <taxon>Dinophyceae</taxon>
        <taxon>Suessiales</taxon>
        <taxon>Symbiodiniaceae</taxon>
        <taxon>Durusdinium</taxon>
    </lineage>
</organism>
<evidence type="ECO:0000313" key="5">
    <source>
        <dbReference type="EMBL" id="CAK9064091.1"/>
    </source>
</evidence>
<dbReference type="EMBL" id="CAXAMM010029113">
    <property type="protein sequence ID" value="CAK9064091.1"/>
    <property type="molecule type" value="Genomic_DNA"/>
</dbReference>
<name>A0ABP0NK00_9DINO</name>
<protein>
    <recommendedName>
        <fullName evidence="4">Tyrosine-protein kinase ephrin type A/B receptor-like domain-containing protein</fullName>
    </recommendedName>
</protein>
<evidence type="ECO:0000259" key="4">
    <source>
        <dbReference type="Pfam" id="PF07699"/>
    </source>
</evidence>
<dbReference type="Proteomes" id="UP001642464">
    <property type="component" value="Unassembled WGS sequence"/>
</dbReference>
<keyword evidence="3" id="KW-0732">Signal</keyword>
<keyword evidence="2" id="KW-0472">Membrane</keyword>
<feature type="signal peptide" evidence="3">
    <location>
        <begin position="1"/>
        <end position="19"/>
    </location>
</feature>
<keyword evidence="2" id="KW-0812">Transmembrane</keyword>
<proteinExistence type="predicted"/>
<feature type="transmembrane region" description="Helical" evidence="2">
    <location>
        <begin position="975"/>
        <end position="999"/>
    </location>
</feature>